<dbReference type="InterPro" id="IPR012944">
    <property type="entry name" value="SusD_RagB_dom"/>
</dbReference>
<reference evidence="8" key="2">
    <citation type="submission" date="2020-09" db="EMBL/GenBank/DDBJ databases">
        <authorList>
            <person name="Sun Q."/>
            <person name="Zhou Y."/>
        </authorList>
    </citation>
    <scope>NUCLEOTIDE SEQUENCE</scope>
    <source>
        <strain evidence="8">CGMCC 1.15290</strain>
    </source>
</reference>
<reference evidence="8" key="1">
    <citation type="journal article" date="2014" name="Int. J. Syst. Evol. Microbiol.">
        <title>Complete genome sequence of Corynebacterium casei LMG S-19264T (=DSM 44701T), isolated from a smear-ripened cheese.</title>
        <authorList>
            <consortium name="US DOE Joint Genome Institute (JGI-PGF)"/>
            <person name="Walter F."/>
            <person name="Albersmeier A."/>
            <person name="Kalinowski J."/>
            <person name="Ruckert C."/>
        </authorList>
    </citation>
    <scope>NUCLEOTIDE SEQUENCE</scope>
    <source>
        <strain evidence="8">CGMCC 1.15290</strain>
    </source>
</reference>
<comment type="caution">
    <text evidence="8">The sequence shown here is derived from an EMBL/GenBank/DDBJ whole genome shotgun (WGS) entry which is preliminary data.</text>
</comment>
<dbReference type="EMBL" id="BMIB01000010">
    <property type="protein sequence ID" value="GGH83503.1"/>
    <property type="molecule type" value="Genomic_DNA"/>
</dbReference>
<sequence>MKQLLVLIFILITGTSCKKYLEEKPDIKLAVPGSIDEYQQILDASTMITAISPASLGTIAADEFYITDQTFNAQTADIRNEYTWQKDPFQGIIIPEWTKYQYIYTANVALEGVSNITAANAREEEAKNRVAGHALFIRAYLHYHLEEIFGKPYKPASAATDAGIPLRLNALLSERTPRSTVKQVFEQIISDLNQAAALLPATALTRNRPSQQACYAMLSRIYLTMQNYEQAKAFADAALHINATLYDYNNLTITGTARAFAAFAAPNDFVEVLYAATQQHYNLLTGSTLIVDSTLYKSYATNDIRKTAFFARNASAGTYYYRGQYSGLSAIGNGPFTDEMYLNRAECLVRLNNTEAAMKDMDSLLIKRHTRNTYIPYKPATQAEALRYVLAERKKELALRGLRWADLRRLNQETTQAVTLRRVVAGREYLLLPNSNNYTYPIPQEELQHNPLPQNERD</sequence>
<dbReference type="PROSITE" id="PS51257">
    <property type="entry name" value="PROKAR_LIPOPROTEIN"/>
    <property type="match status" value="1"/>
</dbReference>
<keyword evidence="9" id="KW-1185">Reference proteome</keyword>
<accession>A0A917MZG9</accession>
<organism evidence="8 9">
    <name type="scientific">Filimonas zeae</name>
    <dbReference type="NCBI Taxonomy" id="1737353"/>
    <lineage>
        <taxon>Bacteria</taxon>
        <taxon>Pseudomonadati</taxon>
        <taxon>Bacteroidota</taxon>
        <taxon>Chitinophagia</taxon>
        <taxon>Chitinophagales</taxon>
        <taxon>Chitinophagaceae</taxon>
        <taxon>Filimonas</taxon>
    </lineage>
</organism>
<evidence type="ECO:0000256" key="5">
    <source>
        <dbReference type="ARBA" id="ARBA00023237"/>
    </source>
</evidence>
<evidence type="ECO:0000313" key="9">
    <source>
        <dbReference type="Proteomes" id="UP000627292"/>
    </source>
</evidence>
<feature type="domain" description="SusD-like N-terminal" evidence="7">
    <location>
        <begin position="19"/>
        <end position="223"/>
    </location>
</feature>
<dbReference type="SUPFAM" id="SSF48452">
    <property type="entry name" value="TPR-like"/>
    <property type="match status" value="1"/>
</dbReference>
<dbReference type="InterPro" id="IPR011990">
    <property type="entry name" value="TPR-like_helical_dom_sf"/>
</dbReference>
<dbReference type="Pfam" id="PF14322">
    <property type="entry name" value="SusD-like_3"/>
    <property type="match status" value="1"/>
</dbReference>
<dbReference type="Proteomes" id="UP000627292">
    <property type="component" value="Unassembled WGS sequence"/>
</dbReference>
<gene>
    <name evidence="8" type="ORF">GCM10011379_58990</name>
</gene>
<evidence type="ECO:0000256" key="3">
    <source>
        <dbReference type="ARBA" id="ARBA00022729"/>
    </source>
</evidence>
<proteinExistence type="inferred from homology"/>
<dbReference type="GO" id="GO:0009279">
    <property type="term" value="C:cell outer membrane"/>
    <property type="evidence" value="ECO:0007669"/>
    <property type="project" value="UniProtKB-SubCell"/>
</dbReference>
<keyword evidence="4" id="KW-0472">Membrane</keyword>
<comment type="similarity">
    <text evidence="2">Belongs to the SusD family.</text>
</comment>
<keyword evidence="5" id="KW-0998">Cell outer membrane</keyword>
<keyword evidence="3" id="KW-0732">Signal</keyword>
<evidence type="ECO:0000256" key="4">
    <source>
        <dbReference type="ARBA" id="ARBA00023136"/>
    </source>
</evidence>
<dbReference type="InterPro" id="IPR033985">
    <property type="entry name" value="SusD-like_N"/>
</dbReference>
<feature type="domain" description="RagB/SusD" evidence="6">
    <location>
        <begin position="339"/>
        <end position="451"/>
    </location>
</feature>
<evidence type="ECO:0000313" key="8">
    <source>
        <dbReference type="EMBL" id="GGH83503.1"/>
    </source>
</evidence>
<protein>
    <submittedName>
        <fullName evidence="8">Glycan metabolism protein RagB</fullName>
    </submittedName>
</protein>
<evidence type="ECO:0000259" key="7">
    <source>
        <dbReference type="Pfam" id="PF14322"/>
    </source>
</evidence>
<evidence type="ECO:0000256" key="2">
    <source>
        <dbReference type="ARBA" id="ARBA00006275"/>
    </source>
</evidence>
<comment type="subcellular location">
    <subcellularLocation>
        <location evidence="1">Cell outer membrane</location>
    </subcellularLocation>
</comment>
<evidence type="ECO:0000256" key="1">
    <source>
        <dbReference type="ARBA" id="ARBA00004442"/>
    </source>
</evidence>
<dbReference type="RefSeq" id="WP_188959444.1">
    <property type="nucleotide sequence ID" value="NZ_BMIB01000010.1"/>
</dbReference>
<evidence type="ECO:0000259" key="6">
    <source>
        <dbReference type="Pfam" id="PF07980"/>
    </source>
</evidence>
<dbReference type="Pfam" id="PF07980">
    <property type="entry name" value="SusD_RagB"/>
    <property type="match status" value="1"/>
</dbReference>
<dbReference type="Gene3D" id="1.25.40.390">
    <property type="match status" value="1"/>
</dbReference>
<name>A0A917MZG9_9BACT</name>
<dbReference type="AlphaFoldDB" id="A0A917MZG9"/>